<dbReference type="SUPFAM" id="SSF55469">
    <property type="entry name" value="FMN-dependent nitroreductase-like"/>
    <property type="match status" value="1"/>
</dbReference>
<dbReference type="InterPro" id="IPR052530">
    <property type="entry name" value="NAD(P)H_nitroreductase"/>
</dbReference>
<dbReference type="InterPro" id="IPR026021">
    <property type="entry name" value="YdjA-like"/>
</dbReference>
<keyword evidence="5 7" id="KW-0560">Oxidoreductase</keyword>
<keyword evidence="11" id="KW-1185">Reference proteome</keyword>
<dbReference type="AlphaFoldDB" id="A0A402B2U6"/>
<dbReference type="Pfam" id="PF00881">
    <property type="entry name" value="Nitroreductase"/>
    <property type="match status" value="1"/>
</dbReference>
<organism evidence="10 11">
    <name type="scientific">Dictyobacter alpinus</name>
    <dbReference type="NCBI Taxonomy" id="2014873"/>
    <lineage>
        <taxon>Bacteria</taxon>
        <taxon>Bacillati</taxon>
        <taxon>Chloroflexota</taxon>
        <taxon>Ktedonobacteria</taxon>
        <taxon>Ktedonobacterales</taxon>
        <taxon>Dictyobacteraceae</taxon>
        <taxon>Dictyobacter</taxon>
    </lineage>
</organism>
<dbReference type="EC" id="1.-.-.-" evidence="7"/>
<keyword evidence="6 7" id="KW-0520">NAD</keyword>
<feature type="binding site" evidence="8">
    <location>
        <position position="40"/>
    </location>
    <ligand>
        <name>FMN</name>
        <dbReference type="ChEBI" id="CHEBI:58210"/>
        <note>ligand shared between dimeric partners</note>
    </ligand>
</feature>
<name>A0A402B2U6_9CHLR</name>
<dbReference type="PANTHER" id="PTHR43821:SF1">
    <property type="entry name" value="NAD(P)H NITROREDUCTASE YDJA-RELATED"/>
    <property type="match status" value="1"/>
</dbReference>
<dbReference type="Gene3D" id="3.40.109.10">
    <property type="entry name" value="NADH Oxidase"/>
    <property type="match status" value="1"/>
</dbReference>
<dbReference type="Proteomes" id="UP000287171">
    <property type="component" value="Unassembled WGS sequence"/>
</dbReference>
<evidence type="ECO:0000256" key="7">
    <source>
        <dbReference type="PIRNR" id="PIRNR000232"/>
    </source>
</evidence>
<evidence type="ECO:0000256" key="3">
    <source>
        <dbReference type="ARBA" id="ARBA00022643"/>
    </source>
</evidence>
<evidence type="ECO:0000256" key="5">
    <source>
        <dbReference type="ARBA" id="ARBA00023002"/>
    </source>
</evidence>
<evidence type="ECO:0000313" key="10">
    <source>
        <dbReference type="EMBL" id="GCE25637.1"/>
    </source>
</evidence>
<keyword evidence="2 7" id="KW-0285">Flavoprotein</keyword>
<accession>A0A402B2U6</accession>
<feature type="binding site" description="in other chain" evidence="8">
    <location>
        <begin position="138"/>
        <end position="140"/>
    </location>
    <ligand>
        <name>FMN</name>
        <dbReference type="ChEBI" id="CHEBI:58210"/>
        <note>ligand shared between dimeric partners</note>
    </ligand>
</feature>
<comment type="caution">
    <text evidence="10">The sequence shown here is derived from an EMBL/GenBank/DDBJ whole genome shotgun (WGS) entry which is preliminary data.</text>
</comment>
<protein>
    <recommendedName>
        <fullName evidence="7">Putative NAD(P)H nitroreductase</fullName>
        <ecNumber evidence="7">1.-.-.-</ecNumber>
    </recommendedName>
</protein>
<evidence type="ECO:0000256" key="2">
    <source>
        <dbReference type="ARBA" id="ARBA00022630"/>
    </source>
</evidence>
<sequence length="191" mass="21160">MTSVFETIQKRRSIGKMTEQVPTREQIEHVLEAATHAPNHHKAEPWKFFVLGSTARNELGEIMAQTLVKRNQDNPQLCTPASVDKERHKPLRSPIIIVVAAEAPKQGNIVAIENVEAAAAAVQNMLLTAEEMGMAAVWRTGDAAYDPEVKHWFGLTADDQIVAFLYLGYPALQPTERIPQPVASKTTWLGL</sequence>
<dbReference type="CDD" id="cd02135">
    <property type="entry name" value="YdjA-like"/>
    <property type="match status" value="1"/>
</dbReference>
<proteinExistence type="inferred from homology"/>
<feature type="binding site" description="in other chain" evidence="8">
    <location>
        <begin position="11"/>
        <end position="13"/>
    </location>
    <ligand>
        <name>FMN</name>
        <dbReference type="ChEBI" id="CHEBI:58210"/>
        <note>ligand shared between dimeric partners</note>
    </ligand>
</feature>
<evidence type="ECO:0000256" key="1">
    <source>
        <dbReference type="ARBA" id="ARBA00007118"/>
    </source>
</evidence>
<evidence type="ECO:0000256" key="4">
    <source>
        <dbReference type="ARBA" id="ARBA00022857"/>
    </source>
</evidence>
<evidence type="ECO:0000256" key="6">
    <source>
        <dbReference type="ARBA" id="ARBA00023027"/>
    </source>
</evidence>
<comment type="similarity">
    <text evidence="1 7">Belongs to the nitroreductase family.</text>
</comment>
<dbReference type="InterPro" id="IPR000415">
    <property type="entry name" value="Nitroreductase-like"/>
</dbReference>
<keyword evidence="3 7" id="KW-0288">FMN</keyword>
<dbReference type="InterPro" id="IPR029479">
    <property type="entry name" value="Nitroreductase"/>
</dbReference>
<reference evidence="11" key="1">
    <citation type="submission" date="2018-12" db="EMBL/GenBank/DDBJ databases">
        <title>Tengunoibacter tsumagoiensis gen. nov., sp. nov., Dictyobacter kobayashii sp. nov., D. alpinus sp. nov., and D. joshuensis sp. nov. and description of Dictyobacteraceae fam. nov. within the order Ktedonobacterales isolated from Tengu-no-mugimeshi.</title>
        <authorList>
            <person name="Wang C.M."/>
            <person name="Zheng Y."/>
            <person name="Sakai Y."/>
            <person name="Toyoda A."/>
            <person name="Minakuchi Y."/>
            <person name="Abe K."/>
            <person name="Yokota A."/>
            <person name="Yabe S."/>
        </authorList>
    </citation>
    <scope>NUCLEOTIDE SEQUENCE [LARGE SCALE GENOMIC DNA]</scope>
    <source>
        <strain evidence="11">Uno16</strain>
    </source>
</reference>
<evidence type="ECO:0000256" key="8">
    <source>
        <dbReference type="PIRSR" id="PIRSR000232-1"/>
    </source>
</evidence>
<dbReference type="PANTHER" id="PTHR43821">
    <property type="entry name" value="NAD(P)H NITROREDUCTASE YDJA-RELATED"/>
    <property type="match status" value="1"/>
</dbReference>
<feature type="domain" description="Nitroreductase" evidence="9">
    <location>
        <begin position="8"/>
        <end position="169"/>
    </location>
</feature>
<evidence type="ECO:0000259" key="9">
    <source>
        <dbReference type="Pfam" id="PF00881"/>
    </source>
</evidence>
<dbReference type="EMBL" id="BIFT01000001">
    <property type="protein sequence ID" value="GCE25637.1"/>
    <property type="molecule type" value="Genomic_DNA"/>
</dbReference>
<gene>
    <name evidence="10" type="ORF">KDA_11210</name>
</gene>
<dbReference type="PIRSF" id="PIRSF000232">
    <property type="entry name" value="YdjA"/>
    <property type="match status" value="1"/>
</dbReference>
<comment type="cofactor">
    <cofactor evidence="8">
        <name>FMN</name>
        <dbReference type="ChEBI" id="CHEBI:58210"/>
    </cofactor>
    <text evidence="8">Binds 1 FMN per subunit.</text>
</comment>
<evidence type="ECO:0000313" key="11">
    <source>
        <dbReference type="Proteomes" id="UP000287171"/>
    </source>
</evidence>
<dbReference type="RefSeq" id="WP_246039085.1">
    <property type="nucleotide sequence ID" value="NZ_BIFT01000001.1"/>
</dbReference>
<keyword evidence="4 7" id="KW-0521">NADP</keyword>
<dbReference type="GO" id="GO:0016491">
    <property type="term" value="F:oxidoreductase activity"/>
    <property type="evidence" value="ECO:0007669"/>
    <property type="project" value="UniProtKB-UniRule"/>
</dbReference>